<dbReference type="InterPro" id="IPR035587">
    <property type="entry name" value="DUS-like_FMN-bd"/>
</dbReference>
<dbReference type="Proteomes" id="UP000199095">
    <property type="component" value="Unassembled WGS sequence"/>
</dbReference>
<gene>
    <name evidence="2" type="ORF">SAMN05421676_12213</name>
</gene>
<reference evidence="3" key="1">
    <citation type="submission" date="2016-10" db="EMBL/GenBank/DDBJ databases">
        <authorList>
            <person name="Varghese N."/>
            <person name="Submissions S."/>
        </authorList>
    </citation>
    <scope>NUCLEOTIDE SEQUENCE [LARGE SCALE GENOMIC DNA]</scope>
    <source>
        <strain evidence="3">CGMCC 1.3566</strain>
    </source>
</reference>
<accession>A0A1I0JL99</accession>
<dbReference type="SUPFAM" id="SSF51395">
    <property type="entry name" value="FMN-linked oxidoreductases"/>
    <property type="match status" value="2"/>
</dbReference>
<organism evidence="2 3">
    <name type="scientific">Salinibacillus kushneri</name>
    <dbReference type="NCBI Taxonomy" id="237682"/>
    <lineage>
        <taxon>Bacteria</taxon>
        <taxon>Bacillati</taxon>
        <taxon>Bacillota</taxon>
        <taxon>Bacilli</taxon>
        <taxon>Bacillales</taxon>
        <taxon>Bacillaceae</taxon>
        <taxon>Salinibacillus</taxon>
    </lineage>
</organism>
<proteinExistence type="predicted"/>
<dbReference type="Pfam" id="PF01207">
    <property type="entry name" value="Dus"/>
    <property type="match status" value="1"/>
</dbReference>
<evidence type="ECO:0000313" key="2">
    <source>
        <dbReference type="EMBL" id="SEU10462.1"/>
    </source>
</evidence>
<evidence type="ECO:0000259" key="1">
    <source>
        <dbReference type="Pfam" id="PF01207"/>
    </source>
</evidence>
<sequence>MFKIGHIEIPNRVVLAPMAGVCNSAFRLTVKEFGAGLVCADWSGCIRKSLDYLSYCEILGNRRADRRSNTNTKIEVCKLHMDRLIALKGKKIAIMEMRKHAAWYLKGLKGNGKVRKRINECDTKEGLIQFLEDYTNELEARVLAS</sequence>
<dbReference type="EMBL" id="FOHJ01000022">
    <property type="protein sequence ID" value="SEU10462.1"/>
    <property type="molecule type" value="Genomic_DNA"/>
</dbReference>
<dbReference type="GO" id="GO:0016491">
    <property type="term" value="F:oxidoreductase activity"/>
    <property type="evidence" value="ECO:0007669"/>
    <property type="project" value="InterPro"/>
</dbReference>
<dbReference type="Gene3D" id="1.10.1200.80">
    <property type="entry name" value="Putative flavin oxidoreducatase, domain 2"/>
    <property type="match status" value="1"/>
</dbReference>
<name>A0A1I0JL99_9BACI</name>
<protein>
    <submittedName>
        <fullName evidence="2">Dihydrouridine synthase (Dus)</fullName>
    </submittedName>
</protein>
<feature type="domain" description="DUS-like FMN-binding" evidence="1">
    <location>
        <begin position="66"/>
        <end position="137"/>
    </location>
</feature>
<dbReference type="InterPro" id="IPR024036">
    <property type="entry name" value="tRNA-dHydroUridine_Synthase_C"/>
</dbReference>
<keyword evidence="3" id="KW-1185">Reference proteome</keyword>
<evidence type="ECO:0000313" key="3">
    <source>
        <dbReference type="Proteomes" id="UP000199095"/>
    </source>
</evidence>
<dbReference type="AlphaFoldDB" id="A0A1I0JL99"/>
<dbReference type="STRING" id="237682.SAMN05421676_12213"/>